<evidence type="ECO:0000313" key="3">
    <source>
        <dbReference type="Proteomes" id="UP001206126"/>
    </source>
</evidence>
<sequence length="158" mass="17765">MLMTLISLLGGGVMRLLPELIGLWNKATDNKHELAMMDKQLELQRFKGQDERETISLQGDIAEVGALLDAQKAALAGQMQLTGVRWADALNFLVRPATTYFFLLLFGLVKLATIVLAFQQTDAWHAILQSWDADDRATLSGILAFWFVGRVFDNRQRK</sequence>
<organism evidence="2 3">
    <name type="scientific">Massilia agilis</name>
    <dbReference type="NCBI Taxonomy" id="1811226"/>
    <lineage>
        <taxon>Bacteria</taxon>
        <taxon>Pseudomonadati</taxon>
        <taxon>Pseudomonadota</taxon>
        <taxon>Betaproteobacteria</taxon>
        <taxon>Burkholderiales</taxon>
        <taxon>Oxalobacteraceae</taxon>
        <taxon>Telluria group</taxon>
        <taxon>Massilia</taxon>
    </lineage>
</organism>
<protein>
    <recommendedName>
        <fullName evidence="4">DUF2937 family protein</fullName>
    </recommendedName>
</protein>
<name>A0ABT2DC09_9BURK</name>
<evidence type="ECO:0008006" key="4">
    <source>
        <dbReference type="Google" id="ProtNLM"/>
    </source>
</evidence>
<reference evidence="2 3" key="1">
    <citation type="submission" date="2022-08" db="EMBL/GenBank/DDBJ databases">
        <title>Reclassification of Massilia species as members of the genera Telluria, Duganella, Pseudoduganella, Mokoshia gen. nov. and Zemynaea gen. nov. using orthogonal and non-orthogonal genome-based approaches.</title>
        <authorList>
            <person name="Bowman J.P."/>
        </authorList>
    </citation>
    <scope>NUCLEOTIDE SEQUENCE [LARGE SCALE GENOMIC DNA]</scope>
    <source>
        <strain evidence="2 3">JCM 31605</strain>
    </source>
</reference>
<keyword evidence="3" id="KW-1185">Reference proteome</keyword>
<proteinExistence type="predicted"/>
<comment type="caution">
    <text evidence="2">The sequence shown here is derived from an EMBL/GenBank/DDBJ whole genome shotgun (WGS) entry which is preliminary data.</text>
</comment>
<dbReference type="EMBL" id="JANUHB010000002">
    <property type="protein sequence ID" value="MCS0808697.1"/>
    <property type="molecule type" value="Genomic_DNA"/>
</dbReference>
<evidence type="ECO:0000256" key="1">
    <source>
        <dbReference type="SAM" id="Phobius"/>
    </source>
</evidence>
<dbReference type="Proteomes" id="UP001206126">
    <property type="component" value="Unassembled WGS sequence"/>
</dbReference>
<keyword evidence="1" id="KW-1133">Transmembrane helix</keyword>
<keyword evidence="1" id="KW-0812">Transmembrane</keyword>
<feature type="transmembrane region" description="Helical" evidence="1">
    <location>
        <begin position="100"/>
        <end position="118"/>
    </location>
</feature>
<accession>A0ABT2DC09</accession>
<gene>
    <name evidence="2" type="ORF">NX774_12275</name>
</gene>
<dbReference type="RefSeq" id="WP_258822459.1">
    <property type="nucleotide sequence ID" value="NZ_JANUHB010000002.1"/>
</dbReference>
<evidence type="ECO:0000313" key="2">
    <source>
        <dbReference type="EMBL" id="MCS0808697.1"/>
    </source>
</evidence>
<keyword evidence="1" id="KW-0472">Membrane</keyword>